<dbReference type="AlphaFoldDB" id="A0A8J3Q513"/>
<evidence type="ECO:0000313" key="5">
    <source>
        <dbReference type="EMBL" id="GIH03350.1"/>
    </source>
</evidence>
<gene>
    <name evidence="5" type="ORF">Rhe02_14170</name>
</gene>
<organism evidence="5 6">
    <name type="scientific">Rhizocola hellebori</name>
    <dbReference type="NCBI Taxonomy" id="1392758"/>
    <lineage>
        <taxon>Bacteria</taxon>
        <taxon>Bacillati</taxon>
        <taxon>Actinomycetota</taxon>
        <taxon>Actinomycetes</taxon>
        <taxon>Micromonosporales</taxon>
        <taxon>Micromonosporaceae</taxon>
        <taxon>Rhizocola</taxon>
    </lineage>
</organism>
<dbReference type="GO" id="GO:0008236">
    <property type="term" value="F:serine-type peptidase activity"/>
    <property type="evidence" value="ECO:0007669"/>
    <property type="project" value="UniProtKB-KW"/>
</dbReference>
<reference evidence="5" key="1">
    <citation type="submission" date="2021-01" db="EMBL/GenBank/DDBJ databases">
        <title>Whole genome shotgun sequence of Rhizocola hellebori NBRC 109834.</title>
        <authorList>
            <person name="Komaki H."/>
            <person name="Tamura T."/>
        </authorList>
    </citation>
    <scope>NUCLEOTIDE SEQUENCE</scope>
    <source>
        <strain evidence="5">NBRC 109834</strain>
    </source>
</reference>
<proteinExistence type="inferred from homology"/>
<sequence>MPPSRQIFAFSGVLTREPGERGSSVLVDFAIELGRRSERVRLTYLATALGDSREAIEFHSDRFADRDDVEFSVLKLFPQPNVAGMREHLLAQDVILVEGGSVVNLVAVWTAHGLPQILRDCWQAGVVLAGPSAGSLCWHTGGPTDSFRDELDPFTNGLGFLPFSNGVHDDFDAQPRRDTYRAMVAQGVLPAGYATEDGVGLHYLGEQLHEAITMVPGKRAWYVEPDGHDGYLEHAIIPRLI</sequence>
<dbReference type="Gene3D" id="3.40.50.880">
    <property type="match status" value="1"/>
</dbReference>
<dbReference type="EMBL" id="BONY01000007">
    <property type="protein sequence ID" value="GIH03350.1"/>
    <property type="molecule type" value="Genomic_DNA"/>
</dbReference>
<keyword evidence="6" id="KW-1185">Reference proteome</keyword>
<dbReference type="GO" id="GO:0006508">
    <property type="term" value="P:proteolysis"/>
    <property type="evidence" value="ECO:0007669"/>
    <property type="project" value="UniProtKB-KW"/>
</dbReference>
<evidence type="ECO:0000256" key="1">
    <source>
        <dbReference type="ARBA" id="ARBA00006534"/>
    </source>
</evidence>
<dbReference type="InterPro" id="IPR029062">
    <property type="entry name" value="Class_I_gatase-like"/>
</dbReference>
<keyword evidence="4" id="KW-0720">Serine protease</keyword>
<evidence type="ECO:0000256" key="3">
    <source>
        <dbReference type="ARBA" id="ARBA00022801"/>
    </source>
</evidence>
<name>A0A8J3Q513_9ACTN</name>
<dbReference type="PANTHER" id="PTHR20842:SF0">
    <property type="entry name" value="ALPHA-ASPARTYL DIPEPTIDASE"/>
    <property type="match status" value="1"/>
</dbReference>
<dbReference type="CDD" id="cd03146">
    <property type="entry name" value="GAT1_Peptidase_E"/>
    <property type="match status" value="1"/>
</dbReference>
<dbReference type="InterPro" id="IPR005320">
    <property type="entry name" value="Peptidase_S51"/>
</dbReference>
<dbReference type="Pfam" id="PF03575">
    <property type="entry name" value="Peptidase_S51"/>
    <property type="match status" value="1"/>
</dbReference>
<keyword evidence="3" id="KW-0378">Hydrolase</keyword>
<dbReference type="PANTHER" id="PTHR20842">
    <property type="entry name" value="PROTEASE S51 ALPHA-ASPARTYL DIPEPTIDASE"/>
    <property type="match status" value="1"/>
</dbReference>
<dbReference type="Proteomes" id="UP000612899">
    <property type="component" value="Unassembled WGS sequence"/>
</dbReference>
<dbReference type="RefSeq" id="WP_203907269.1">
    <property type="nucleotide sequence ID" value="NZ_BONY01000007.1"/>
</dbReference>
<dbReference type="SUPFAM" id="SSF52317">
    <property type="entry name" value="Class I glutamine amidotransferase-like"/>
    <property type="match status" value="1"/>
</dbReference>
<evidence type="ECO:0000256" key="4">
    <source>
        <dbReference type="ARBA" id="ARBA00022825"/>
    </source>
</evidence>
<comment type="similarity">
    <text evidence="1">Belongs to the peptidase S51 family.</text>
</comment>
<comment type="caution">
    <text evidence="5">The sequence shown here is derived from an EMBL/GenBank/DDBJ whole genome shotgun (WGS) entry which is preliminary data.</text>
</comment>
<evidence type="ECO:0000256" key="2">
    <source>
        <dbReference type="ARBA" id="ARBA00022670"/>
    </source>
</evidence>
<protein>
    <submittedName>
        <fullName evidence="5">Peptidase E</fullName>
    </submittedName>
</protein>
<accession>A0A8J3Q513</accession>
<keyword evidence="2" id="KW-0645">Protease</keyword>
<evidence type="ECO:0000313" key="6">
    <source>
        <dbReference type="Proteomes" id="UP000612899"/>
    </source>
</evidence>